<keyword evidence="1" id="KW-0378">Hydrolase</keyword>
<evidence type="ECO:0000313" key="3">
    <source>
        <dbReference type="EMBL" id="KNX39296.1"/>
    </source>
</evidence>
<accession>A0A0L6CNC9</accession>
<feature type="domain" description="Alpha/beta hydrolase fold-3" evidence="2">
    <location>
        <begin position="85"/>
        <end position="291"/>
    </location>
</feature>
<dbReference type="PANTHER" id="PTHR48081">
    <property type="entry name" value="AB HYDROLASE SUPERFAMILY PROTEIN C4A8.06C"/>
    <property type="match status" value="1"/>
</dbReference>
<dbReference type="Pfam" id="PF07859">
    <property type="entry name" value="Abhydrolase_3"/>
    <property type="match status" value="1"/>
</dbReference>
<keyword evidence="4" id="KW-1185">Reference proteome</keyword>
<dbReference type="SUPFAM" id="SSF53474">
    <property type="entry name" value="alpha/beta-Hydrolases"/>
    <property type="match status" value="1"/>
</dbReference>
<evidence type="ECO:0000259" key="2">
    <source>
        <dbReference type="Pfam" id="PF07859"/>
    </source>
</evidence>
<dbReference type="Gene3D" id="3.40.50.1820">
    <property type="entry name" value="alpha/beta hydrolase"/>
    <property type="match status" value="1"/>
</dbReference>
<evidence type="ECO:0000313" key="4">
    <source>
        <dbReference type="Proteomes" id="UP000037397"/>
    </source>
</evidence>
<comment type="caution">
    <text evidence="3">The sequence shown here is derived from an EMBL/GenBank/DDBJ whole genome shotgun (WGS) entry which is preliminary data.</text>
</comment>
<protein>
    <recommendedName>
        <fullName evidence="2">Alpha/beta hydrolase fold-3 domain-containing protein</fullName>
    </recommendedName>
</protein>
<dbReference type="InterPro" id="IPR050300">
    <property type="entry name" value="GDXG_lipolytic_enzyme"/>
</dbReference>
<organism evidence="3 4">
    <name type="scientific">Luteipulveratus halotolerans</name>
    <dbReference type="NCBI Taxonomy" id="1631356"/>
    <lineage>
        <taxon>Bacteria</taxon>
        <taxon>Bacillati</taxon>
        <taxon>Actinomycetota</taxon>
        <taxon>Actinomycetes</taxon>
        <taxon>Micrococcales</taxon>
        <taxon>Dermacoccaceae</taxon>
        <taxon>Luteipulveratus</taxon>
    </lineage>
</organism>
<reference evidence="4" key="1">
    <citation type="submission" date="2015-03" db="EMBL/GenBank/DDBJ databases">
        <title>Luteipulveratus halotolerans sp. nov., a novel actinobacterium (Dermacoccaceae) from Sarawak, Malaysia.</title>
        <authorList>
            <person name="Juboi H."/>
            <person name="Basik A."/>
            <person name="Shamsul S.S."/>
            <person name="Arnold P."/>
            <person name="Schmitt E.K."/>
            <person name="Sanglier J.-J."/>
            <person name="Yeo T."/>
        </authorList>
    </citation>
    <scope>NUCLEOTIDE SEQUENCE [LARGE SCALE GENOMIC DNA]</scope>
    <source>
        <strain evidence="4">C296001</strain>
    </source>
</reference>
<dbReference type="EMBL" id="LAIR01000002">
    <property type="protein sequence ID" value="KNX39296.1"/>
    <property type="molecule type" value="Genomic_DNA"/>
</dbReference>
<evidence type="ECO:0000256" key="1">
    <source>
        <dbReference type="ARBA" id="ARBA00022801"/>
    </source>
</evidence>
<dbReference type="InterPro" id="IPR013094">
    <property type="entry name" value="AB_hydrolase_3"/>
</dbReference>
<gene>
    <name evidence="3" type="ORF">VV01_07800</name>
</gene>
<dbReference type="AlphaFoldDB" id="A0A0L6CNC9"/>
<dbReference type="InterPro" id="IPR029058">
    <property type="entry name" value="AB_hydrolase_fold"/>
</dbReference>
<dbReference type="Proteomes" id="UP000037397">
    <property type="component" value="Unassembled WGS sequence"/>
</dbReference>
<dbReference type="RefSeq" id="WP_197275009.1">
    <property type="nucleotide sequence ID" value="NZ_LAIR01000002.1"/>
</dbReference>
<sequence length="320" mass="33951">MPWRTRLFTAAYDRLLAEHVDRMSPDQIARGRARSLPSVPPVTWITGRVPRAVQVTTTTCPTRDGDDVPVRVLRPAGVGADAPAVVFLHGGGWTVSNPRNYDSLTTWMADSIGAVVIAPDYRKAPQHRAPTAAYDCFDVLAWAAEHPQAVGGHNGRIALAGDSAGGNLSAVVSLLARDAGGPPVAGQALIYPATDLTRSHASSHWAHEAVLSGPRLEAFLAFYLDGSGIEPDNPLVSPQFASSHADLPPTLIQVAGCDPLRDEAEHYGELLRAAGNDVQVSRYAGMPHGFMSFPGAAPAARRARSELRQSLAAWLAVAPT</sequence>
<dbReference type="PANTHER" id="PTHR48081:SF8">
    <property type="entry name" value="ALPHA_BETA HYDROLASE FOLD-3 DOMAIN-CONTAINING PROTEIN-RELATED"/>
    <property type="match status" value="1"/>
</dbReference>
<proteinExistence type="predicted"/>
<dbReference type="GO" id="GO:0016787">
    <property type="term" value="F:hydrolase activity"/>
    <property type="evidence" value="ECO:0007669"/>
    <property type="project" value="UniProtKB-KW"/>
</dbReference>
<dbReference type="STRING" id="1631356.VV01_07800"/>
<name>A0A0L6CNC9_9MICO</name>